<keyword evidence="5" id="KW-1185">Reference proteome</keyword>
<feature type="domain" description="F-BAR" evidence="4">
    <location>
        <begin position="1"/>
        <end position="222"/>
    </location>
</feature>
<evidence type="ECO:0000259" key="4">
    <source>
        <dbReference type="PROSITE" id="PS51741"/>
    </source>
</evidence>
<accession>A0ABM0MCS8</accession>
<organism evidence="5 6">
    <name type="scientific">Saccoglossus kowalevskii</name>
    <name type="common">Acorn worm</name>
    <dbReference type="NCBI Taxonomy" id="10224"/>
    <lineage>
        <taxon>Eukaryota</taxon>
        <taxon>Metazoa</taxon>
        <taxon>Hemichordata</taxon>
        <taxon>Enteropneusta</taxon>
        <taxon>Harrimaniidae</taxon>
        <taxon>Saccoglossus</taxon>
    </lineage>
</organism>
<evidence type="ECO:0000256" key="3">
    <source>
        <dbReference type="SAM" id="MobiDB-lite"/>
    </source>
</evidence>
<dbReference type="InterPro" id="IPR031160">
    <property type="entry name" value="F_BAR_dom"/>
</dbReference>
<dbReference type="InterPro" id="IPR001060">
    <property type="entry name" value="FCH_dom"/>
</dbReference>
<dbReference type="InterPro" id="IPR027267">
    <property type="entry name" value="AH/BAR_dom_sf"/>
</dbReference>
<evidence type="ECO:0000256" key="1">
    <source>
        <dbReference type="PROSITE-ProRule" id="PRU01077"/>
    </source>
</evidence>
<dbReference type="RefSeq" id="XP_006817819.1">
    <property type="nucleotide sequence ID" value="XM_006817756.1"/>
</dbReference>
<proteinExistence type="predicted"/>
<evidence type="ECO:0000313" key="6">
    <source>
        <dbReference type="RefSeq" id="XP_006817819.1"/>
    </source>
</evidence>
<name>A0ABM0MCS8_SACKO</name>
<evidence type="ECO:0000256" key="2">
    <source>
        <dbReference type="SAM" id="Coils"/>
    </source>
</evidence>
<dbReference type="GeneID" id="102807026"/>
<reference evidence="6" key="1">
    <citation type="submission" date="2025-08" db="UniProtKB">
        <authorList>
            <consortium name="RefSeq"/>
        </authorList>
    </citation>
    <scope>IDENTIFICATION</scope>
    <source>
        <tissue evidence="6">Testes</tissue>
    </source>
</reference>
<dbReference type="PROSITE" id="PS51741">
    <property type="entry name" value="F_BAR"/>
    <property type="match status" value="1"/>
</dbReference>
<dbReference type="Proteomes" id="UP000694865">
    <property type="component" value="Unplaced"/>
</dbReference>
<dbReference type="PANTHER" id="PTHR23065:SF61">
    <property type="entry name" value="PROLINE-SERINE-THREONINE PHOSPHATASE-INTERACTING PROTEIN 2-LIKE"/>
    <property type="match status" value="1"/>
</dbReference>
<evidence type="ECO:0000313" key="5">
    <source>
        <dbReference type="Proteomes" id="UP000694865"/>
    </source>
</evidence>
<gene>
    <name evidence="6" type="primary">LOC102807026</name>
</gene>
<dbReference type="PANTHER" id="PTHR23065">
    <property type="entry name" value="PROLINE-SERINE-THREONINE PHOSPHATASE INTERACTING PROTEIN 1"/>
    <property type="match status" value="1"/>
</dbReference>
<dbReference type="SUPFAM" id="SSF103657">
    <property type="entry name" value="BAR/IMD domain-like"/>
    <property type="match status" value="1"/>
</dbReference>
<dbReference type="Pfam" id="PF00611">
    <property type="entry name" value="FCH"/>
    <property type="match status" value="1"/>
</dbReference>
<feature type="coiled-coil region" evidence="2">
    <location>
        <begin position="123"/>
        <end position="162"/>
    </location>
</feature>
<feature type="region of interest" description="Disordered" evidence="3">
    <location>
        <begin position="286"/>
        <end position="311"/>
    </location>
</feature>
<keyword evidence="1 2" id="KW-0175">Coiled coil</keyword>
<sequence>MHAAAEIEKSYGSKLTRLAKNPGGKDEIGSMKQSWEQFVCQTEKIGEAHIAMSQVLLEEVKHIREFRDLQREKRKKIEDVILESQRQKKDTYNKTMTLKKSYDRNCREADNAEDLALKSRLTANAKEQEKLNLSKERKKTQAEQADQAYQRSIEHLEEIRKKWEKDFTQGCVIFQSLEEERIQFLRNALWIQTNIGSSYCCKEDQYYEDVRKLLEICDETKDIQQFIKNSNTGKVPPAPMQYENYYLPKINSKSAGRVGSIMKTQTSIGRRPQEPLPSSVVSTLRGTSTVATRGPPPLPVQNNSMDFEDDPAYASVSDKTEKLVKALYAYEAQ</sequence>
<protein>
    <submittedName>
        <fullName evidence="6">Proline-serine-threonine phosphatase-interacting protein 2-like</fullName>
    </submittedName>
</protein>
<dbReference type="Gene3D" id="1.20.1270.60">
    <property type="entry name" value="Arfaptin homology (AH) domain/BAR domain"/>
    <property type="match status" value="1"/>
</dbReference>
<feature type="non-terminal residue" evidence="6">
    <location>
        <position position="333"/>
    </location>
</feature>